<dbReference type="EMBL" id="CP041765">
    <property type="protein sequence ID" value="QDQ98388.1"/>
    <property type="molecule type" value="Genomic_DNA"/>
</dbReference>
<dbReference type="AlphaFoldDB" id="A0A516X5M3"/>
<feature type="chain" id="PRO_5021809481" evidence="1">
    <location>
        <begin position="38"/>
        <end position="335"/>
    </location>
</feature>
<organism evidence="2 3">
    <name type="scientific">Tomitella fengzijianii</name>
    <dbReference type="NCBI Taxonomy" id="2597660"/>
    <lineage>
        <taxon>Bacteria</taxon>
        <taxon>Bacillati</taxon>
        <taxon>Actinomycetota</taxon>
        <taxon>Actinomycetes</taxon>
        <taxon>Mycobacteriales</taxon>
        <taxon>Tomitella</taxon>
    </lineage>
</organism>
<evidence type="ECO:0000256" key="1">
    <source>
        <dbReference type="SAM" id="SignalP"/>
    </source>
</evidence>
<protein>
    <submittedName>
        <fullName evidence="2">Esterase family protein</fullName>
    </submittedName>
</protein>
<keyword evidence="1" id="KW-0732">Signal</keyword>
<dbReference type="InterPro" id="IPR029058">
    <property type="entry name" value="AB_hydrolase_fold"/>
</dbReference>
<feature type="signal peptide" evidence="1">
    <location>
        <begin position="1"/>
        <end position="37"/>
    </location>
</feature>
<dbReference type="Gene3D" id="3.40.50.1820">
    <property type="entry name" value="alpha/beta hydrolase"/>
    <property type="match status" value="1"/>
</dbReference>
<evidence type="ECO:0000313" key="2">
    <source>
        <dbReference type="EMBL" id="QDQ98388.1"/>
    </source>
</evidence>
<accession>A0A516X5M3</accession>
<dbReference type="RefSeq" id="WP_143909793.1">
    <property type="nucleotide sequence ID" value="NZ_CP041765.1"/>
</dbReference>
<dbReference type="InterPro" id="IPR000801">
    <property type="entry name" value="Esterase-like"/>
</dbReference>
<evidence type="ECO:0000313" key="3">
    <source>
        <dbReference type="Proteomes" id="UP000317344"/>
    </source>
</evidence>
<dbReference type="PANTHER" id="PTHR48098:SF1">
    <property type="entry name" value="DIACYLGLYCEROL ACYLTRANSFERASE_MYCOLYLTRANSFERASE AG85A"/>
    <property type="match status" value="1"/>
</dbReference>
<name>A0A516X5M3_9ACTN</name>
<dbReference type="Pfam" id="PF00756">
    <property type="entry name" value="Esterase"/>
    <property type="match status" value="1"/>
</dbReference>
<dbReference type="SUPFAM" id="SSF53474">
    <property type="entry name" value="alpha/beta-Hydrolases"/>
    <property type="match status" value="1"/>
</dbReference>
<proteinExistence type="predicted"/>
<dbReference type="PANTHER" id="PTHR48098">
    <property type="entry name" value="ENTEROCHELIN ESTERASE-RELATED"/>
    <property type="match status" value="1"/>
</dbReference>
<dbReference type="GO" id="GO:0016747">
    <property type="term" value="F:acyltransferase activity, transferring groups other than amino-acyl groups"/>
    <property type="evidence" value="ECO:0007669"/>
    <property type="project" value="TreeGrafter"/>
</dbReference>
<dbReference type="OrthoDB" id="4510758at2"/>
<keyword evidence="3" id="KW-1185">Reference proteome</keyword>
<dbReference type="InterPro" id="IPR050583">
    <property type="entry name" value="Mycobacterial_A85_antigen"/>
</dbReference>
<gene>
    <name evidence="2" type="ORF">FO059_15000</name>
</gene>
<dbReference type="Proteomes" id="UP000317344">
    <property type="component" value="Chromosome"/>
</dbReference>
<reference evidence="2 3" key="1">
    <citation type="submission" date="2019-07" db="EMBL/GenBank/DDBJ databases">
        <title>Tomitella cavernea sp. nov., an actinomycete isolated from soil.</title>
        <authorList>
            <person name="Cheng J."/>
        </authorList>
    </citation>
    <scope>NUCLEOTIDE SEQUENCE [LARGE SCALE GENOMIC DNA]</scope>
    <source>
        <strain evidence="2 3">HY188</strain>
    </source>
</reference>
<reference evidence="2 3" key="2">
    <citation type="submission" date="2019-07" db="EMBL/GenBank/DDBJ databases">
        <authorList>
            <person name="Huang Y."/>
        </authorList>
    </citation>
    <scope>NUCLEOTIDE SEQUENCE [LARGE SCALE GENOMIC DNA]</scope>
    <source>
        <strain evidence="2 3">HY188</strain>
    </source>
</reference>
<sequence length="335" mass="34511">MVRTHQRPPAITRAGRILLTVLAAALAATITAVPARAAPPAHVTGVSTVGPQILRVDVYSPSMDRVITNTVLRPPGGGPAPVLYLLGGVRGGTDGVSWLNDSAYEQFFADKNVNVVTPIGGPFSEYTDWHFDDPILGPARANQWQTYLTRELPPAIDAEFATTGRNAIAGLSMSAGPAIDLAIQAPGLYQAAGSYSGCPINGGVFGAAQVSSVVLAGGGSASNMWGLPGGPGWAAHDQFARAGELRGTAVYLGSASGIPGEVDALAPYQVFGAATGGGAVEAIADACTAAFSRRLDEVGVPHTFVHRDRGAHTWGLFEAELRESWFTTIGPALGA</sequence>
<dbReference type="KEGG" id="toy:FO059_15000"/>